<reference evidence="1 2" key="1">
    <citation type="submission" date="2024-04" db="EMBL/GenBank/DDBJ databases">
        <title>Tritrichomonas musculus Genome.</title>
        <authorList>
            <person name="Alves-Ferreira E."/>
            <person name="Grigg M."/>
            <person name="Lorenzi H."/>
            <person name="Galac M."/>
        </authorList>
    </citation>
    <scope>NUCLEOTIDE SEQUENCE [LARGE SCALE GENOMIC DNA]</scope>
    <source>
        <strain evidence="1 2">EAF2021</strain>
    </source>
</reference>
<gene>
    <name evidence="1" type="ORF">M9Y10_030408</name>
</gene>
<evidence type="ECO:0000313" key="1">
    <source>
        <dbReference type="EMBL" id="KAK8840633.1"/>
    </source>
</evidence>
<proteinExistence type="predicted"/>
<keyword evidence="2" id="KW-1185">Reference proteome</keyword>
<dbReference type="Gene3D" id="1.20.120.1750">
    <property type="match status" value="1"/>
</dbReference>
<dbReference type="Proteomes" id="UP001470230">
    <property type="component" value="Unassembled WGS sequence"/>
</dbReference>
<name>A0ABR2H463_9EUKA</name>
<evidence type="ECO:0008006" key="3">
    <source>
        <dbReference type="Google" id="ProtNLM"/>
    </source>
</evidence>
<organism evidence="1 2">
    <name type="scientific">Tritrichomonas musculus</name>
    <dbReference type="NCBI Taxonomy" id="1915356"/>
    <lineage>
        <taxon>Eukaryota</taxon>
        <taxon>Metamonada</taxon>
        <taxon>Parabasalia</taxon>
        <taxon>Tritrichomonadida</taxon>
        <taxon>Tritrichomonadidae</taxon>
        <taxon>Tritrichomonas</taxon>
    </lineage>
</organism>
<evidence type="ECO:0000313" key="2">
    <source>
        <dbReference type="Proteomes" id="UP001470230"/>
    </source>
</evidence>
<sequence length="99" mass="11911">MKCINCGYEFCWICGHEWKTYEGDKYTCNQFKDLDELVAVKNESSKEDARIAHYYSRYFDHYSSMQIEKDPNTEKFSLLNFEKLLLKTTKDILQCKIRK</sequence>
<dbReference type="EMBL" id="JAPFFF010000044">
    <property type="protein sequence ID" value="KAK8840633.1"/>
    <property type="molecule type" value="Genomic_DNA"/>
</dbReference>
<protein>
    <recommendedName>
        <fullName evidence="3">IBR domain-containing protein</fullName>
    </recommendedName>
</protein>
<comment type="caution">
    <text evidence="1">The sequence shown here is derived from an EMBL/GenBank/DDBJ whole genome shotgun (WGS) entry which is preliminary data.</text>
</comment>
<dbReference type="SUPFAM" id="SSF57850">
    <property type="entry name" value="RING/U-box"/>
    <property type="match status" value="1"/>
</dbReference>
<accession>A0ABR2H463</accession>